<reference evidence="1" key="1">
    <citation type="submission" date="2014-11" db="EMBL/GenBank/DDBJ databases">
        <authorList>
            <person name="Amaro Gonzalez C."/>
        </authorList>
    </citation>
    <scope>NUCLEOTIDE SEQUENCE</scope>
</reference>
<dbReference type="EMBL" id="GBXM01027655">
    <property type="protein sequence ID" value="JAH80922.1"/>
    <property type="molecule type" value="Transcribed_RNA"/>
</dbReference>
<evidence type="ECO:0000313" key="1">
    <source>
        <dbReference type="EMBL" id="JAH80922.1"/>
    </source>
</evidence>
<name>A0A0E9VSC6_ANGAN</name>
<protein>
    <submittedName>
        <fullName evidence="1">Uncharacterized protein</fullName>
    </submittedName>
</protein>
<accession>A0A0E9VSC6</accession>
<organism evidence="1">
    <name type="scientific">Anguilla anguilla</name>
    <name type="common">European freshwater eel</name>
    <name type="synonym">Muraena anguilla</name>
    <dbReference type="NCBI Taxonomy" id="7936"/>
    <lineage>
        <taxon>Eukaryota</taxon>
        <taxon>Metazoa</taxon>
        <taxon>Chordata</taxon>
        <taxon>Craniata</taxon>
        <taxon>Vertebrata</taxon>
        <taxon>Euteleostomi</taxon>
        <taxon>Actinopterygii</taxon>
        <taxon>Neopterygii</taxon>
        <taxon>Teleostei</taxon>
        <taxon>Anguilliformes</taxon>
        <taxon>Anguillidae</taxon>
        <taxon>Anguilla</taxon>
    </lineage>
</organism>
<sequence>MLGVLFWKG</sequence>
<proteinExistence type="predicted"/>
<reference evidence="1" key="2">
    <citation type="journal article" date="2015" name="Fish Shellfish Immunol.">
        <title>Early steps in the European eel (Anguilla anguilla)-Vibrio vulnificus interaction in the gills: Role of the RtxA13 toxin.</title>
        <authorList>
            <person name="Callol A."/>
            <person name="Pajuelo D."/>
            <person name="Ebbesson L."/>
            <person name="Teles M."/>
            <person name="MacKenzie S."/>
            <person name="Amaro C."/>
        </authorList>
    </citation>
    <scope>NUCLEOTIDE SEQUENCE</scope>
</reference>